<keyword evidence="2" id="KW-1185">Reference proteome</keyword>
<proteinExistence type="predicted"/>
<dbReference type="OrthoDB" id="9812066at2"/>
<sequence>MHSIVETPDYLHDCKAAGITETERAEIVLSLAANPLAGVLIPGTDGARKVRFAGRGKGKSGGYRVITYYGGDDIPLFLLNVFAKGDKINLTKAERNQLREMLAGLADDYRQGGRRHVGSG</sequence>
<evidence type="ECO:0000313" key="2">
    <source>
        <dbReference type="Proteomes" id="UP000239724"/>
    </source>
</evidence>
<accession>A0A2S6N259</accession>
<evidence type="ECO:0000313" key="1">
    <source>
        <dbReference type="EMBL" id="PPQ28711.1"/>
    </source>
</evidence>
<dbReference type="Pfam" id="PF06296">
    <property type="entry name" value="RelE"/>
    <property type="match status" value="1"/>
</dbReference>
<dbReference type="RefSeq" id="WP_104521302.1">
    <property type="nucleotide sequence ID" value="NZ_NHRY01000239.1"/>
</dbReference>
<reference evidence="1 2" key="1">
    <citation type="journal article" date="2018" name="Arch. Microbiol.">
        <title>New insights into the metabolic potential of the phototrophic purple bacterium Rhodopila globiformis DSM 161(T) from its draft genome sequence and evidence for a vanadium-dependent nitrogenase.</title>
        <authorList>
            <person name="Imhoff J.F."/>
            <person name="Rahn T."/>
            <person name="Kunzel S."/>
            <person name="Neulinger S.C."/>
        </authorList>
    </citation>
    <scope>NUCLEOTIDE SEQUENCE [LARGE SCALE GENOMIC DNA]</scope>
    <source>
        <strain evidence="1 2">DSM 161</strain>
    </source>
</reference>
<dbReference type="AlphaFoldDB" id="A0A2S6N259"/>
<organism evidence="1 2">
    <name type="scientific">Rhodopila globiformis</name>
    <name type="common">Rhodopseudomonas globiformis</name>
    <dbReference type="NCBI Taxonomy" id="1071"/>
    <lineage>
        <taxon>Bacteria</taxon>
        <taxon>Pseudomonadati</taxon>
        <taxon>Pseudomonadota</taxon>
        <taxon>Alphaproteobacteria</taxon>
        <taxon>Acetobacterales</taxon>
        <taxon>Acetobacteraceae</taxon>
        <taxon>Rhodopila</taxon>
    </lineage>
</organism>
<dbReference type="Proteomes" id="UP000239724">
    <property type="component" value="Unassembled WGS sequence"/>
</dbReference>
<dbReference type="PIRSF" id="PIRSF039032">
    <property type="entry name" value="HigB-2"/>
    <property type="match status" value="1"/>
</dbReference>
<dbReference type="EMBL" id="NHRY01000239">
    <property type="protein sequence ID" value="PPQ28711.1"/>
    <property type="molecule type" value="Genomic_DNA"/>
</dbReference>
<name>A0A2S6N259_RHOGL</name>
<comment type="caution">
    <text evidence="1">The sequence shown here is derived from an EMBL/GenBank/DDBJ whole genome shotgun (WGS) entry which is preliminary data.</text>
</comment>
<protein>
    <submittedName>
        <fullName evidence="1">Addiction module toxin RelE</fullName>
    </submittedName>
</protein>
<gene>
    <name evidence="1" type="ORF">CCS01_23770</name>
</gene>
<dbReference type="InterPro" id="IPR009387">
    <property type="entry name" value="HigB-2"/>
</dbReference>